<dbReference type="GO" id="GO:0160148">
    <property type="term" value="F:tRNA pseudouridine(55) synthase activity"/>
    <property type="evidence" value="ECO:0007669"/>
    <property type="project" value="UniProtKB-EC"/>
</dbReference>
<dbReference type="PANTHER" id="PTHR13767:SF2">
    <property type="entry name" value="PSEUDOURIDYLATE SYNTHASE TRUB1"/>
    <property type="match status" value="1"/>
</dbReference>
<evidence type="ECO:0000256" key="2">
    <source>
        <dbReference type="ARBA" id="ARBA00008999"/>
    </source>
</evidence>
<dbReference type="InterPro" id="IPR014780">
    <property type="entry name" value="tRNA_psdUridine_synth_TruB"/>
</dbReference>
<dbReference type="GO" id="GO:0006400">
    <property type="term" value="P:tRNA modification"/>
    <property type="evidence" value="ECO:0007669"/>
    <property type="project" value="TreeGrafter"/>
</dbReference>
<dbReference type="VEuPathDB" id="FungiDB:CHGG_07138"/>
<accession>Q2GY16</accession>
<dbReference type="PANTHER" id="PTHR13767">
    <property type="entry name" value="TRNA-PSEUDOURIDINE SYNTHASE"/>
    <property type="match status" value="1"/>
</dbReference>
<evidence type="ECO:0000256" key="4">
    <source>
        <dbReference type="ARBA" id="ARBA00022694"/>
    </source>
</evidence>
<evidence type="ECO:0000256" key="3">
    <source>
        <dbReference type="ARBA" id="ARBA00012787"/>
    </source>
</evidence>
<dbReference type="Proteomes" id="UP000001056">
    <property type="component" value="Unassembled WGS sequence"/>
</dbReference>
<comment type="catalytic activity">
    <reaction evidence="1">
        <text>a uridine in mRNA = a pseudouridine in mRNA</text>
        <dbReference type="Rhea" id="RHEA:56644"/>
        <dbReference type="Rhea" id="RHEA-COMP:14658"/>
        <dbReference type="Rhea" id="RHEA-COMP:14659"/>
        <dbReference type="ChEBI" id="CHEBI:65314"/>
        <dbReference type="ChEBI" id="CHEBI:65315"/>
    </reaction>
</comment>
<evidence type="ECO:0000256" key="1">
    <source>
        <dbReference type="ARBA" id="ARBA00001166"/>
    </source>
</evidence>
<keyword evidence="4" id="KW-0819">tRNA processing</keyword>
<reference evidence="9" key="1">
    <citation type="journal article" date="2015" name="Genome Announc.">
        <title>Draft genome sequence of the cellulolytic fungus Chaetomium globosum.</title>
        <authorList>
            <person name="Cuomo C.A."/>
            <person name="Untereiner W.A."/>
            <person name="Ma L.-J."/>
            <person name="Grabherr M."/>
            <person name="Birren B.W."/>
        </authorList>
    </citation>
    <scope>NUCLEOTIDE SEQUENCE [LARGE SCALE GENOMIC DNA]</scope>
    <source>
        <strain evidence="9">ATCC 6205 / CBS 148.51 / DSM 1962 / NBRC 6347 / NRRL 1970</strain>
    </source>
</reference>
<dbReference type="InterPro" id="IPR002501">
    <property type="entry name" value="PsdUridine_synth_N"/>
</dbReference>
<gene>
    <name evidence="8" type="ORF">CHGG_07138</name>
</gene>
<dbReference type="SUPFAM" id="SSF55120">
    <property type="entry name" value="Pseudouridine synthase"/>
    <property type="match status" value="1"/>
</dbReference>
<dbReference type="EMBL" id="CH408033">
    <property type="protein sequence ID" value="EAQ85885.1"/>
    <property type="molecule type" value="Genomic_DNA"/>
</dbReference>
<evidence type="ECO:0000256" key="5">
    <source>
        <dbReference type="ARBA" id="ARBA00023235"/>
    </source>
</evidence>
<dbReference type="OrthoDB" id="9995526at2759"/>
<dbReference type="STRING" id="306901.Q2GY16"/>
<dbReference type="GO" id="GO:1990481">
    <property type="term" value="P:mRNA pseudouridine synthesis"/>
    <property type="evidence" value="ECO:0007669"/>
    <property type="project" value="TreeGrafter"/>
</dbReference>
<dbReference type="EC" id="5.4.99.25" evidence="3"/>
<dbReference type="eggNOG" id="KOG2529">
    <property type="taxonomic scope" value="Eukaryota"/>
</dbReference>
<dbReference type="InterPro" id="IPR020103">
    <property type="entry name" value="PsdUridine_synth_cat_dom_sf"/>
</dbReference>
<evidence type="ECO:0000313" key="8">
    <source>
        <dbReference type="EMBL" id="EAQ85885.1"/>
    </source>
</evidence>
<dbReference type="GO" id="GO:0005634">
    <property type="term" value="C:nucleus"/>
    <property type="evidence" value="ECO:0007669"/>
    <property type="project" value="TreeGrafter"/>
</dbReference>
<dbReference type="AlphaFoldDB" id="Q2GY16"/>
<dbReference type="Gene3D" id="3.30.2350.10">
    <property type="entry name" value="Pseudouridine synthase"/>
    <property type="match status" value="1"/>
</dbReference>
<dbReference type="RefSeq" id="XP_001224794.1">
    <property type="nucleotide sequence ID" value="XM_001224793.1"/>
</dbReference>
<keyword evidence="5" id="KW-0413">Isomerase</keyword>
<evidence type="ECO:0000256" key="6">
    <source>
        <dbReference type="SAM" id="MobiDB-lite"/>
    </source>
</evidence>
<evidence type="ECO:0000259" key="7">
    <source>
        <dbReference type="Pfam" id="PF01509"/>
    </source>
</evidence>
<dbReference type="GeneID" id="4393436"/>
<dbReference type="HOGENOM" id="CLU_1111262_0_0_1"/>
<organism evidence="8 9">
    <name type="scientific">Chaetomium globosum (strain ATCC 6205 / CBS 148.51 / DSM 1962 / NBRC 6347 / NRRL 1970)</name>
    <name type="common">Soil fungus</name>
    <dbReference type="NCBI Taxonomy" id="306901"/>
    <lineage>
        <taxon>Eukaryota</taxon>
        <taxon>Fungi</taxon>
        <taxon>Dikarya</taxon>
        <taxon>Ascomycota</taxon>
        <taxon>Pezizomycotina</taxon>
        <taxon>Sordariomycetes</taxon>
        <taxon>Sordariomycetidae</taxon>
        <taxon>Sordariales</taxon>
        <taxon>Chaetomiaceae</taxon>
        <taxon>Chaetomium</taxon>
    </lineage>
</organism>
<feature type="domain" description="Pseudouridine synthase II N-terminal" evidence="7">
    <location>
        <begin position="68"/>
        <end position="94"/>
    </location>
</feature>
<dbReference type="InParanoid" id="Q2GY16"/>
<evidence type="ECO:0000313" key="9">
    <source>
        <dbReference type="Proteomes" id="UP000001056"/>
    </source>
</evidence>
<comment type="similarity">
    <text evidence="2">Belongs to the pseudouridine synthase TruB family.</text>
</comment>
<name>Q2GY16_CHAGB</name>
<feature type="compositionally biased region" description="Basic and acidic residues" evidence="6">
    <location>
        <begin position="206"/>
        <end position="224"/>
    </location>
</feature>
<dbReference type="GO" id="GO:0003723">
    <property type="term" value="F:RNA binding"/>
    <property type="evidence" value="ECO:0007669"/>
    <property type="project" value="InterPro"/>
</dbReference>
<feature type="region of interest" description="Disordered" evidence="6">
    <location>
        <begin position="174"/>
        <end position="250"/>
    </location>
</feature>
<keyword evidence="9" id="KW-1185">Reference proteome</keyword>
<dbReference type="Pfam" id="PF01509">
    <property type="entry name" value="TruB_N"/>
    <property type="match status" value="1"/>
</dbReference>
<sequence length="250" mass="27077">MATDKIVEGVFAINKPVGMSSAQIIRDCQHQFNPSALFAPLLKQEQALRDKESRYQKHRRGKAKRALQVKMGHGGTLDPLATGVLILGVGKGTNTPARANPFRARSRHERSKSPSWIWSNGEMLGCGAMMAELSRTRQGQFAIGGENCLQYDELFQGEDVWGPKVDRMLDLWNNPNTEQAKPKVGDAVSSPAEANETSKPAAKGNDSQEDKLASESKPAEDAKTTETAPKSEPASDSVTTKEEQTAAASA</sequence>
<proteinExistence type="inferred from homology"/>
<protein>
    <recommendedName>
        <fullName evidence="3">tRNA pseudouridine(55) synthase</fullName>
        <ecNumber evidence="3">5.4.99.25</ecNumber>
    </recommendedName>
</protein>